<evidence type="ECO:0000256" key="3">
    <source>
        <dbReference type="ARBA" id="ARBA00022989"/>
    </source>
</evidence>
<protein>
    <recommendedName>
        <fullName evidence="7">ABC transmembrane type-1 domain-containing protein</fullName>
    </recommendedName>
</protein>
<dbReference type="EMBL" id="UINC01068210">
    <property type="protein sequence ID" value="SVC00651.1"/>
    <property type="molecule type" value="Genomic_DNA"/>
</dbReference>
<dbReference type="Gene3D" id="1.10.3720.10">
    <property type="entry name" value="MetI-like"/>
    <property type="match status" value="1"/>
</dbReference>
<dbReference type="PANTHER" id="PTHR43839:SF3">
    <property type="entry name" value="OLIGOPEPTIDE ABC TRANSPORTER, PERMEASE PROTEIN"/>
    <property type="match status" value="1"/>
</dbReference>
<dbReference type="PROSITE" id="PS50928">
    <property type="entry name" value="ABC_TM1"/>
    <property type="match status" value="1"/>
</dbReference>
<dbReference type="GO" id="GO:0055085">
    <property type="term" value="P:transmembrane transport"/>
    <property type="evidence" value="ECO:0007669"/>
    <property type="project" value="InterPro"/>
</dbReference>
<evidence type="ECO:0000259" key="7">
    <source>
        <dbReference type="PROSITE" id="PS50928"/>
    </source>
</evidence>
<evidence type="ECO:0000256" key="5">
    <source>
        <dbReference type="SAM" id="MobiDB-lite"/>
    </source>
</evidence>
<comment type="subcellular location">
    <subcellularLocation>
        <location evidence="1">Membrane</location>
        <topology evidence="1">Multi-pass membrane protein</topology>
    </subcellularLocation>
</comment>
<dbReference type="SUPFAM" id="SSF161098">
    <property type="entry name" value="MetI-like"/>
    <property type="match status" value="1"/>
</dbReference>
<proteinExistence type="predicted"/>
<sequence length="395" mass="44406">MNSESTNSSVEEVFQPAPMDPEKKMDSNKVPQEESEAIDVAPNWKLVWWRFKKHRLAVISGWILIIIALIALFPDFFSTQNPHKSSAMKSFIPVQGIHFFHEQGIFPHAYQLKGKRNRTTLKMEWVANESRIIPLSFWVEGYDYKIFGLISSNIHFLGVSDPKSRKTFHLLGTDRLGRDQLSRLIHGTRVSLSIGLVAVFLSIFLGILLGGISGYYGGWADLIIQRLIEILQSLPPIPIWMALTASLPRDWTVEQTYFAITIILSLLGWTTLGREVRGRFLSMREEDFIMAAHLAGCSQMRIIFRHMLPTFTSHIIATSTLAIPVMIINETFLSFLGLGMRPPAISWGVLLQEAQNLQSIALAPWLLLPGLAVIITVLALNILGDGLRDAADPYS</sequence>
<keyword evidence="4 6" id="KW-0472">Membrane</keyword>
<dbReference type="Pfam" id="PF00528">
    <property type="entry name" value="BPD_transp_1"/>
    <property type="match status" value="1"/>
</dbReference>
<evidence type="ECO:0000313" key="8">
    <source>
        <dbReference type="EMBL" id="SVC00651.1"/>
    </source>
</evidence>
<gene>
    <name evidence="8" type="ORF">METZ01_LOCUS253505</name>
</gene>
<organism evidence="8">
    <name type="scientific">marine metagenome</name>
    <dbReference type="NCBI Taxonomy" id="408172"/>
    <lineage>
        <taxon>unclassified sequences</taxon>
        <taxon>metagenomes</taxon>
        <taxon>ecological metagenomes</taxon>
    </lineage>
</organism>
<keyword evidence="3 6" id="KW-1133">Transmembrane helix</keyword>
<reference evidence="8" key="1">
    <citation type="submission" date="2018-05" db="EMBL/GenBank/DDBJ databases">
        <authorList>
            <person name="Lanie J.A."/>
            <person name="Ng W.-L."/>
            <person name="Kazmierczak K.M."/>
            <person name="Andrzejewski T.M."/>
            <person name="Davidsen T.M."/>
            <person name="Wayne K.J."/>
            <person name="Tettelin H."/>
            <person name="Glass J.I."/>
            <person name="Rusch D."/>
            <person name="Podicherti R."/>
            <person name="Tsui H.-C.T."/>
            <person name="Winkler M.E."/>
        </authorList>
    </citation>
    <scope>NUCLEOTIDE SEQUENCE</scope>
</reference>
<feature type="compositionally biased region" description="Low complexity" evidence="5">
    <location>
        <begin position="1"/>
        <end position="13"/>
    </location>
</feature>
<dbReference type="InterPro" id="IPR035906">
    <property type="entry name" value="MetI-like_sf"/>
</dbReference>
<evidence type="ECO:0000256" key="4">
    <source>
        <dbReference type="ARBA" id="ARBA00023136"/>
    </source>
</evidence>
<dbReference type="CDD" id="cd06261">
    <property type="entry name" value="TM_PBP2"/>
    <property type="match status" value="1"/>
</dbReference>
<feature type="transmembrane region" description="Helical" evidence="6">
    <location>
        <begin position="314"/>
        <end position="339"/>
    </location>
</feature>
<evidence type="ECO:0000256" key="2">
    <source>
        <dbReference type="ARBA" id="ARBA00022692"/>
    </source>
</evidence>
<feature type="transmembrane region" description="Helical" evidence="6">
    <location>
        <begin position="56"/>
        <end position="77"/>
    </location>
</feature>
<name>A0A382IPQ8_9ZZZZ</name>
<dbReference type="Pfam" id="PF12911">
    <property type="entry name" value="OppC_N"/>
    <property type="match status" value="1"/>
</dbReference>
<evidence type="ECO:0000256" key="6">
    <source>
        <dbReference type="SAM" id="Phobius"/>
    </source>
</evidence>
<feature type="domain" description="ABC transmembrane type-1" evidence="7">
    <location>
        <begin position="188"/>
        <end position="384"/>
    </location>
</feature>
<feature type="region of interest" description="Disordered" evidence="5">
    <location>
        <begin position="1"/>
        <end position="33"/>
    </location>
</feature>
<evidence type="ECO:0000256" key="1">
    <source>
        <dbReference type="ARBA" id="ARBA00004141"/>
    </source>
</evidence>
<feature type="transmembrane region" description="Helical" evidence="6">
    <location>
        <begin position="360"/>
        <end position="383"/>
    </location>
</feature>
<feature type="transmembrane region" description="Helical" evidence="6">
    <location>
        <begin position="256"/>
        <end position="276"/>
    </location>
</feature>
<dbReference type="InterPro" id="IPR000515">
    <property type="entry name" value="MetI-like"/>
</dbReference>
<keyword evidence="2 6" id="KW-0812">Transmembrane</keyword>
<accession>A0A382IPQ8</accession>
<dbReference type="GO" id="GO:0005886">
    <property type="term" value="C:plasma membrane"/>
    <property type="evidence" value="ECO:0007669"/>
    <property type="project" value="UniProtKB-SubCell"/>
</dbReference>
<dbReference type="AlphaFoldDB" id="A0A382IPQ8"/>
<dbReference type="InterPro" id="IPR025966">
    <property type="entry name" value="OppC_N"/>
</dbReference>
<feature type="transmembrane region" description="Helical" evidence="6">
    <location>
        <begin position="190"/>
        <end position="212"/>
    </location>
</feature>
<dbReference type="PANTHER" id="PTHR43839">
    <property type="entry name" value="OPPC IN A BINDING PROTEIN-DEPENDENT TRANSPORT SYSTEM"/>
    <property type="match status" value="1"/>
</dbReference>